<feature type="region of interest" description="Disordered" evidence="1">
    <location>
        <begin position="53"/>
        <end position="127"/>
    </location>
</feature>
<dbReference type="AlphaFoldDB" id="A0A7W9C701"/>
<proteinExistence type="predicted"/>
<dbReference type="RefSeq" id="WP_082382559.1">
    <property type="nucleotide sequence ID" value="NZ_CAJFZW010000001.1"/>
</dbReference>
<dbReference type="Proteomes" id="UP000527324">
    <property type="component" value="Unassembled WGS sequence"/>
</dbReference>
<dbReference type="InterPro" id="IPR009061">
    <property type="entry name" value="DNA-bd_dom_put_sf"/>
</dbReference>
<comment type="caution">
    <text evidence="2">The sequence shown here is derived from an EMBL/GenBank/DDBJ whole genome shotgun (WGS) entry which is preliminary data.</text>
</comment>
<dbReference type="InterPro" id="IPR010260">
    <property type="entry name" value="AlpA"/>
</dbReference>
<name>A0A7W9C701_9CAUL</name>
<keyword evidence="3" id="KW-1185">Reference proteome</keyword>
<evidence type="ECO:0000256" key="1">
    <source>
        <dbReference type="SAM" id="MobiDB-lite"/>
    </source>
</evidence>
<feature type="compositionally biased region" description="Basic residues" evidence="1">
    <location>
        <begin position="104"/>
        <end position="114"/>
    </location>
</feature>
<dbReference type="EMBL" id="JACHOQ010000003">
    <property type="protein sequence ID" value="MBB5740280.1"/>
    <property type="molecule type" value="Genomic_DNA"/>
</dbReference>
<feature type="compositionally biased region" description="Pro residues" evidence="1">
    <location>
        <begin position="67"/>
        <end position="80"/>
    </location>
</feature>
<evidence type="ECO:0000313" key="3">
    <source>
        <dbReference type="Proteomes" id="UP000527324"/>
    </source>
</evidence>
<sequence length="127" mass="14269">MAHDDGLERFLGWRQVRDLTGLGRTTAWRMRQAGDFPEPVSISPGRVAWRERDIARWNESRGSTAPEPQPATRPIRPTPPRPREDRVIATPTAKPNPSPSPRGSKPKSRPRRRSGPVIAEGQLGFDF</sequence>
<protein>
    <submittedName>
        <fullName evidence="2">Putative DNA-binding transcriptional regulator AlpA</fullName>
    </submittedName>
</protein>
<keyword evidence="2" id="KW-0238">DNA-binding</keyword>
<evidence type="ECO:0000313" key="2">
    <source>
        <dbReference type="EMBL" id="MBB5740280.1"/>
    </source>
</evidence>
<organism evidence="2 3">
    <name type="scientific">Brevundimonas aurantiaca</name>
    <dbReference type="NCBI Taxonomy" id="74316"/>
    <lineage>
        <taxon>Bacteria</taxon>
        <taxon>Pseudomonadati</taxon>
        <taxon>Pseudomonadota</taxon>
        <taxon>Alphaproteobacteria</taxon>
        <taxon>Caulobacterales</taxon>
        <taxon>Caulobacteraceae</taxon>
        <taxon>Brevundimonas</taxon>
    </lineage>
</organism>
<dbReference type="GO" id="GO:0003677">
    <property type="term" value="F:DNA binding"/>
    <property type="evidence" value="ECO:0007669"/>
    <property type="project" value="UniProtKB-KW"/>
</dbReference>
<gene>
    <name evidence="2" type="ORF">GGQ93_001994</name>
</gene>
<reference evidence="2 3" key="1">
    <citation type="submission" date="2020-08" db="EMBL/GenBank/DDBJ databases">
        <title>Genomic Encyclopedia of Type Strains, Phase IV (KMG-IV): sequencing the most valuable type-strain genomes for metagenomic binning, comparative biology and taxonomic classification.</title>
        <authorList>
            <person name="Goeker M."/>
        </authorList>
    </citation>
    <scope>NUCLEOTIDE SEQUENCE [LARGE SCALE GENOMIC DNA]</scope>
    <source>
        <strain evidence="2 3">DSM 4731</strain>
    </source>
</reference>
<dbReference type="Gene3D" id="1.10.238.160">
    <property type="match status" value="1"/>
</dbReference>
<dbReference type="SUPFAM" id="SSF46955">
    <property type="entry name" value="Putative DNA-binding domain"/>
    <property type="match status" value="1"/>
</dbReference>
<accession>A0A7W9C701</accession>
<dbReference type="Pfam" id="PF05930">
    <property type="entry name" value="Phage_AlpA"/>
    <property type="match status" value="1"/>
</dbReference>